<comment type="caution">
    <text evidence="2">The sequence shown here is derived from an EMBL/GenBank/DDBJ whole genome shotgun (WGS) entry which is preliminary data.</text>
</comment>
<dbReference type="Proteomes" id="UP000600946">
    <property type="component" value="Unassembled WGS sequence"/>
</dbReference>
<feature type="compositionally biased region" description="Basic and acidic residues" evidence="1">
    <location>
        <begin position="1"/>
        <end position="32"/>
    </location>
</feature>
<reference evidence="3" key="1">
    <citation type="journal article" date="2019" name="Int. J. Syst. Evol. Microbiol.">
        <title>The Global Catalogue of Microorganisms (GCM) 10K type strain sequencing project: providing services to taxonomists for standard genome sequencing and annotation.</title>
        <authorList>
            <consortium name="The Broad Institute Genomics Platform"/>
            <consortium name="The Broad Institute Genome Sequencing Center for Infectious Disease"/>
            <person name="Wu L."/>
            <person name="Ma J."/>
        </authorList>
    </citation>
    <scope>NUCLEOTIDE SEQUENCE [LARGE SCALE GENOMIC DNA]</scope>
    <source>
        <strain evidence="3">JCM 4594</strain>
    </source>
</reference>
<evidence type="ECO:0000313" key="3">
    <source>
        <dbReference type="Proteomes" id="UP000600946"/>
    </source>
</evidence>
<protein>
    <submittedName>
        <fullName evidence="2">Uncharacterized protein</fullName>
    </submittedName>
</protein>
<name>A0ABQ3AJH4_9ACTN</name>
<keyword evidence="3" id="KW-1185">Reference proteome</keyword>
<accession>A0ABQ3AJH4</accession>
<sequence length="92" mass="10466">MREEQQQDAGAERHGRREGAEGARKHFADRVEPTVPDAIEDSGRDVQEAHDRAGRTDQLGNRLGARPAEDLSYTSRNRSVFVPIYPDRHRFP</sequence>
<evidence type="ECO:0000256" key="1">
    <source>
        <dbReference type="SAM" id="MobiDB-lite"/>
    </source>
</evidence>
<feature type="region of interest" description="Disordered" evidence="1">
    <location>
        <begin position="1"/>
        <end position="71"/>
    </location>
</feature>
<evidence type="ECO:0000313" key="2">
    <source>
        <dbReference type="EMBL" id="GGY56238.1"/>
    </source>
</evidence>
<feature type="compositionally biased region" description="Basic and acidic residues" evidence="1">
    <location>
        <begin position="41"/>
        <end position="55"/>
    </location>
</feature>
<gene>
    <name evidence="2" type="ORF">GCM10010326_58400</name>
</gene>
<dbReference type="EMBL" id="BMUU01000012">
    <property type="protein sequence ID" value="GGY56238.1"/>
    <property type="molecule type" value="Genomic_DNA"/>
</dbReference>
<organism evidence="2 3">
    <name type="scientific">Streptomyces xanthochromogenes</name>
    <dbReference type="NCBI Taxonomy" id="67384"/>
    <lineage>
        <taxon>Bacteria</taxon>
        <taxon>Bacillati</taxon>
        <taxon>Actinomycetota</taxon>
        <taxon>Actinomycetes</taxon>
        <taxon>Kitasatosporales</taxon>
        <taxon>Streptomycetaceae</taxon>
        <taxon>Streptomyces</taxon>
    </lineage>
</organism>
<proteinExistence type="predicted"/>